<dbReference type="EMBL" id="JACIEP010000019">
    <property type="protein sequence ID" value="MBB4037932.1"/>
    <property type="molecule type" value="Genomic_DNA"/>
</dbReference>
<dbReference type="Gene3D" id="3.40.1440.10">
    <property type="entry name" value="GIY-YIG endonuclease"/>
    <property type="match status" value="1"/>
</dbReference>
<keyword evidence="4 7" id="KW-0267">Excision nuclease</keyword>
<evidence type="ECO:0000256" key="3">
    <source>
        <dbReference type="ARBA" id="ARBA00022769"/>
    </source>
</evidence>
<reference evidence="10 11" key="1">
    <citation type="submission" date="2020-08" db="EMBL/GenBank/DDBJ databases">
        <title>Genomic Encyclopedia of Type Strains, Phase IV (KMG-IV): sequencing the most valuable type-strain genomes for metagenomic binning, comparative biology and taxonomic classification.</title>
        <authorList>
            <person name="Goeker M."/>
        </authorList>
    </citation>
    <scope>NUCLEOTIDE SEQUENCE [LARGE SCALE GENOMIC DNA]</scope>
    <source>
        <strain evidence="10 11">DSM 104969</strain>
    </source>
</reference>
<dbReference type="Pfam" id="PF22920">
    <property type="entry name" value="UvrC_RNaseH"/>
    <property type="match status" value="1"/>
</dbReference>
<evidence type="ECO:0000256" key="5">
    <source>
        <dbReference type="ARBA" id="ARBA00023204"/>
    </source>
</evidence>
<evidence type="ECO:0000256" key="4">
    <source>
        <dbReference type="ARBA" id="ARBA00022881"/>
    </source>
</evidence>
<evidence type="ECO:0000313" key="11">
    <source>
        <dbReference type="Proteomes" id="UP000555103"/>
    </source>
</evidence>
<dbReference type="Pfam" id="PF08459">
    <property type="entry name" value="UvrC_RNaseH_dom"/>
    <property type="match status" value="1"/>
</dbReference>
<keyword evidence="1 7" id="KW-0963">Cytoplasm</keyword>
<dbReference type="NCBIfam" id="TIGR00194">
    <property type="entry name" value="uvrC"/>
    <property type="match status" value="1"/>
</dbReference>
<gene>
    <name evidence="7" type="primary">uvrC</name>
    <name evidence="10" type="ORF">GGR21_003856</name>
</gene>
<feature type="domain" description="GIY-YIG" evidence="8">
    <location>
        <begin position="17"/>
        <end position="96"/>
    </location>
</feature>
<comment type="subunit">
    <text evidence="7">Interacts with UvrB in an incision complex.</text>
</comment>
<comment type="subcellular location">
    <subcellularLocation>
        <location evidence="7">Cytoplasm</location>
    </subcellularLocation>
</comment>
<evidence type="ECO:0000256" key="1">
    <source>
        <dbReference type="ARBA" id="ARBA00022490"/>
    </source>
</evidence>
<dbReference type="SMART" id="SM00465">
    <property type="entry name" value="GIYc"/>
    <property type="match status" value="1"/>
</dbReference>
<dbReference type="SUPFAM" id="SSF47781">
    <property type="entry name" value="RuvA domain 2-like"/>
    <property type="match status" value="1"/>
</dbReference>
<comment type="caution">
    <text evidence="10">The sequence shown here is derived from an EMBL/GenBank/DDBJ whole genome shotgun (WGS) entry which is preliminary data.</text>
</comment>
<dbReference type="InterPro" id="IPR035901">
    <property type="entry name" value="GIY-YIG_endonuc_sf"/>
</dbReference>
<comment type="function">
    <text evidence="7">The UvrABC repair system catalyzes the recognition and processing of DNA lesions. UvrC both incises the 5' and 3' sides of the lesion. The N-terminal half is responsible for the 3' incision and the C-terminal half is responsible for the 5' incision.</text>
</comment>
<feature type="domain" description="UvrC family homology region profile" evidence="9">
    <location>
        <begin position="339"/>
        <end position="476"/>
    </location>
</feature>
<dbReference type="GO" id="GO:0009381">
    <property type="term" value="F:excinuclease ABC activity"/>
    <property type="evidence" value="ECO:0007669"/>
    <property type="project" value="UniProtKB-UniRule"/>
</dbReference>
<dbReference type="GO" id="GO:0003677">
    <property type="term" value="F:DNA binding"/>
    <property type="evidence" value="ECO:0007669"/>
    <property type="project" value="UniProtKB-UniRule"/>
</dbReference>
<dbReference type="InterPro" id="IPR038476">
    <property type="entry name" value="UvrC_RNase_H_dom_sf"/>
</dbReference>
<dbReference type="PROSITE" id="PS50164">
    <property type="entry name" value="GIY_YIG"/>
    <property type="match status" value="1"/>
</dbReference>
<organism evidence="10 11">
    <name type="scientific">Dysgonomonas hofstadii</name>
    <dbReference type="NCBI Taxonomy" id="637886"/>
    <lineage>
        <taxon>Bacteria</taxon>
        <taxon>Pseudomonadati</taxon>
        <taxon>Bacteroidota</taxon>
        <taxon>Bacteroidia</taxon>
        <taxon>Bacteroidales</taxon>
        <taxon>Dysgonomonadaceae</taxon>
        <taxon>Dysgonomonas</taxon>
    </lineage>
</organism>
<evidence type="ECO:0000256" key="6">
    <source>
        <dbReference type="ARBA" id="ARBA00023236"/>
    </source>
</evidence>
<dbReference type="GO" id="GO:0006289">
    <property type="term" value="P:nucleotide-excision repair"/>
    <property type="evidence" value="ECO:0007669"/>
    <property type="project" value="UniProtKB-UniRule"/>
</dbReference>
<dbReference type="HAMAP" id="MF_00203">
    <property type="entry name" value="UvrC"/>
    <property type="match status" value="1"/>
</dbReference>
<dbReference type="InterPro" id="IPR047296">
    <property type="entry name" value="GIY-YIG_UvrC_Cho"/>
</dbReference>
<keyword evidence="5 7" id="KW-0234">DNA repair</keyword>
<evidence type="ECO:0000259" key="8">
    <source>
        <dbReference type="PROSITE" id="PS50164"/>
    </source>
</evidence>
<accession>A0A840CZV5</accession>
<dbReference type="PANTHER" id="PTHR30562">
    <property type="entry name" value="UVRC/OXIDOREDUCTASE"/>
    <property type="match status" value="1"/>
</dbReference>
<keyword evidence="6 7" id="KW-0742">SOS response</keyword>
<dbReference type="FunFam" id="3.40.1440.10:FF:000001">
    <property type="entry name" value="UvrABC system protein C"/>
    <property type="match status" value="1"/>
</dbReference>
<dbReference type="Proteomes" id="UP000555103">
    <property type="component" value="Unassembled WGS sequence"/>
</dbReference>
<protein>
    <recommendedName>
        <fullName evidence="7">UvrABC system protein C</fullName>
        <shortName evidence="7">Protein UvrC</shortName>
    </recommendedName>
    <alternativeName>
        <fullName evidence="7">Excinuclease ABC subunit C</fullName>
    </alternativeName>
</protein>
<keyword evidence="2 7" id="KW-0227">DNA damage</keyword>
<dbReference type="PROSITE" id="PS50165">
    <property type="entry name" value="UVRC"/>
    <property type="match status" value="1"/>
</dbReference>
<dbReference type="Gene3D" id="1.10.150.20">
    <property type="entry name" value="5' to 3' exonuclease, C-terminal subdomain"/>
    <property type="match status" value="1"/>
</dbReference>
<sequence>MDNINDYLKNIIQNIPDKPGCYEYFDEKGVIIYVGKAKNLKKRVSSYFSKTHNDSPKTRILVSKIRDIKYIIVDTEADTLLLENNLIKEFQPRYNVMLKDDKTYPSIVIRNEYFPRVELTRKIEKNKSQYFGPYSNVPSVKALLEFLHKIYPIRTCSLNLTPENVAEGKYKVCLEYHIKRCLGPCVGLQPLEDYNKNIESIKEILKGNTNIVSDEVYAKMLEMAEKQEFEDANILKNKYLLIENFKNKSTVVSSIKYNIDVYSYDEDENSAYINYLNVHNGAIIQVYTFEYKKRMDESKEELLGLGIVEMRERFGSKAKEIVVPFYPDVTIDDAEFAIPLRGDKKKLLLLSIQNVRQYKIDKLKKSESLNPEQRSVRILKEIQKDLNLKELPVHIECFDNSNIQGTNPVSACVVFKMGKPSKRDYRHFNVKTVEGPDDFSTMREVVYRRYHRLMEEESPLPQLIVIDGGKGQLSAACESLKALGIYGKVAIVGIAKRLEEIYYPEDSIPLYLDKNSDSLKVLQHLRDEAHRFGITFHRNQRSKKQIKSELDNIKGIGDETKRLLLREFRSVKRIRQAEDSELHKIVGKHKTALIRKYFEDKDNKDQED</sequence>
<dbReference type="InterPro" id="IPR036876">
    <property type="entry name" value="UVR_dom_sf"/>
</dbReference>
<dbReference type="RefSeq" id="WP_183308773.1">
    <property type="nucleotide sequence ID" value="NZ_JACIEP010000019.1"/>
</dbReference>
<proteinExistence type="inferred from homology"/>
<evidence type="ECO:0000256" key="7">
    <source>
        <dbReference type="HAMAP-Rule" id="MF_00203"/>
    </source>
</evidence>
<dbReference type="AlphaFoldDB" id="A0A840CZV5"/>
<dbReference type="GO" id="GO:0005737">
    <property type="term" value="C:cytoplasm"/>
    <property type="evidence" value="ECO:0007669"/>
    <property type="project" value="UniProtKB-SubCell"/>
</dbReference>
<comment type="similarity">
    <text evidence="7">Belongs to the UvrC family.</text>
</comment>
<dbReference type="GO" id="GO:0009432">
    <property type="term" value="P:SOS response"/>
    <property type="evidence" value="ECO:0007669"/>
    <property type="project" value="UniProtKB-UniRule"/>
</dbReference>
<dbReference type="InterPro" id="IPR050066">
    <property type="entry name" value="UvrABC_protein_C"/>
</dbReference>
<dbReference type="PANTHER" id="PTHR30562:SF1">
    <property type="entry name" value="UVRABC SYSTEM PROTEIN C"/>
    <property type="match status" value="1"/>
</dbReference>
<dbReference type="Pfam" id="PF01541">
    <property type="entry name" value="GIY-YIG"/>
    <property type="match status" value="1"/>
</dbReference>
<dbReference type="GO" id="GO:0009380">
    <property type="term" value="C:excinuclease repair complex"/>
    <property type="evidence" value="ECO:0007669"/>
    <property type="project" value="InterPro"/>
</dbReference>
<dbReference type="CDD" id="cd10434">
    <property type="entry name" value="GIY-YIG_UvrC_Cho"/>
    <property type="match status" value="1"/>
</dbReference>
<name>A0A840CZV5_9BACT</name>
<keyword evidence="11" id="KW-1185">Reference proteome</keyword>
<dbReference type="InterPro" id="IPR004791">
    <property type="entry name" value="UvrC"/>
</dbReference>
<dbReference type="InterPro" id="IPR000305">
    <property type="entry name" value="GIY-YIG_endonuc"/>
</dbReference>
<keyword evidence="3 7" id="KW-0228">DNA excision</keyword>
<dbReference type="SUPFAM" id="SSF46600">
    <property type="entry name" value="C-terminal UvrC-binding domain of UvrB"/>
    <property type="match status" value="1"/>
</dbReference>
<dbReference type="InterPro" id="IPR010994">
    <property type="entry name" value="RuvA_2-like"/>
</dbReference>
<evidence type="ECO:0000313" key="10">
    <source>
        <dbReference type="EMBL" id="MBB4037932.1"/>
    </source>
</evidence>
<dbReference type="InterPro" id="IPR001162">
    <property type="entry name" value="UvrC_RNase_H_dom"/>
</dbReference>
<dbReference type="SUPFAM" id="SSF82771">
    <property type="entry name" value="GIY-YIG endonuclease"/>
    <property type="match status" value="1"/>
</dbReference>
<dbReference type="Gene3D" id="3.30.420.340">
    <property type="entry name" value="UvrC, RNAse H endonuclease domain"/>
    <property type="match status" value="1"/>
</dbReference>
<evidence type="ECO:0000259" key="9">
    <source>
        <dbReference type="PROSITE" id="PS50165"/>
    </source>
</evidence>
<evidence type="ECO:0000256" key="2">
    <source>
        <dbReference type="ARBA" id="ARBA00022763"/>
    </source>
</evidence>